<proteinExistence type="predicted"/>
<evidence type="ECO:0000256" key="1">
    <source>
        <dbReference type="SAM" id="MobiDB-lite"/>
    </source>
</evidence>
<protein>
    <recommendedName>
        <fullName evidence="4">Zinc ribbon domain-containing protein</fullName>
    </recommendedName>
</protein>
<evidence type="ECO:0000313" key="2">
    <source>
        <dbReference type="EMBL" id="UUI71029.1"/>
    </source>
</evidence>
<name>A0ABY5KKJ2_9CELL</name>
<sequence>MQVSLGPSAPRTARPDARSAPPRTIGVRVAAGPSRIDPRRPTGPDVDPPARTSSFEALQPDAAHEEPGAHAARTGGARPRPSDGVPVFEDAVRCPSCGRALPVSRRFCRCGATLTPPAALVEDDAPPATPWYHRAAGSGASFRRRLRTANHGVRVVFDRGRAAQVHVARATVALAAVGLAGVVVLPQAADVRDRASAALQQVDPRGYTRVAGVTATTDPPPAAAPAADPADPATDPAADPALLPVDDLAFGPQNAVDGATGRAWSVPWAAPADAGPPCARPGGAPTLLLTLPAPTDVDRVGLVVGLPESAPDRARQAVPALVDVTWLPSGRCTTIELTDSARLQTQDVADVRGATSARVVVVDAHLPQDPPADLRVAVGEVVVLSHGRLGSG</sequence>
<evidence type="ECO:0008006" key="4">
    <source>
        <dbReference type="Google" id="ProtNLM"/>
    </source>
</evidence>
<accession>A0ABY5KKJ2</accession>
<organism evidence="2 3">
    <name type="scientific">Cellulomonas xiejunii</name>
    <dbReference type="NCBI Taxonomy" id="2968083"/>
    <lineage>
        <taxon>Bacteria</taxon>
        <taxon>Bacillati</taxon>
        <taxon>Actinomycetota</taxon>
        <taxon>Actinomycetes</taxon>
        <taxon>Micrococcales</taxon>
        <taxon>Cellulomonadaceae</taxon>
        <taxon>Cellulomonas</taxon>
    </lineage>
</organism>
<gene>
    <name evidence="2" type="ORF">NP048_14690</name>
</gene>
<feature type="compositionally biased region" description="Low complexity" evidence="1">
    <location>
        <begin position="224"/>
        <end position="240"/>
    </location>
</feature>
<dbReference type="EMBL" id="CP101987">
    <property type="protein sequence ID" value="UUI71029.1"/>
    <property type="molecule type" value="Genomic_DNA"/>
</dbReference>
<dbReference type="RefSeq" id="WP_227576364.1">
    <property type="nucleotide sequence ID" value="NZ_CP101987.1"/>
</dbReference>
<feature type="region of interest" description="Disordered" evidence="1">
    <location>
        <begin position="1"/>
        <end position="86"/>
    </location>
</feature>
<keyword evidence="3" id="KW-1185">Reference proteome</keyword>
<feature type="region of interest" description="Disordered" evidence="1">
    <location>
        <begin position="214"/>
        <end position="240"/>
    </location>
</feature>
<dbReference type="Proteomes" id="UP001316384">
    <property type="component" value="Chromosome"/>
</dbReference>
<reference evidence="2 3" key="1">
    <citation type="submission" date="2022-07" db="EMBL/GenBank/DDBJ databases">
        <title>Novel species in genus cellulomonas.</title>
        <authorList>
            <person name="Ye L."/>
        </authorList>
    </citation>
    <scope>NUCLEOTIDE SEQUENCE [LARGE SCALE GENOMIC DNA]</scope>
    <source>
        <strain evidence="3">zg-B89</strain>
    </source>
</reference>
<evidence type="ECO:0000313" key="3">
    <source>
        <dbReference type="Proteomes" id="UP001316384"/>
    </source>
</evidence>